<feature type="region of interest" description="Disordered" evidence="1">
    <location>
        <begin position="150"/>
        <end position="216"/>
    </location>
</feature>
<gene>
    <name evidence="2" type="ORF">EJB05_17894</name>
</gene>
<proteinExistence type="predicted"/>
<evidence type="ECO:0000256" key="1">
    <source>
        <dbReference type="SAM" id="MobiDB-lite"/>
    </source>
</evidence>
<sequence length="216" mass="23775">MRQGIQLTGQEISLTMKRIYDTATDIVNLNSCTSCCRHTDAVPHPSQSAPRAERPMFQHPTYTPRIVAPPPPPPPPVSTTSTNYSGWRPTGDVAASSSQVPRMAPGYEMDDYDYDDEEVSGHSERYGRRSPTPFDLDAYMAEGQQDTFRPSQLGDAPPMTQSSQQYYDTPAPARGRPTRQVVPPAPLTYSAGHVRAGRKTPKPGTVRGVPPKRGRH</sequence>
<comment type="caution">
    <text evidence="2">The sequence shown here is derived from an EMBL/GenBank/DDBJ whole genome shotgun (WGS) entry which is preliminary data.</text>
</comment>
<dbReference type="Proteomes" id="UP000324897">
    <property type="component" value="Unassembled WGS sequence"/>
</dbReference>
<keyword evidence="3" id="KW-1185">Reference proteome</keyword>
<dbReference type="EMBL" id="RWGY01000009">
    <property type="protein sequence ID" value="TVU35986.1"/>
    <property type="molecule type" value="Genomic_DNA"/>
</dbReference>
<dbReference type="Gramene" id="TVU35986">
    <property type="protein sequence ID" value="TVU35986"/>
    <property type="gene ID" value="EJB05_17894"/>
</dbReference>
<name>A0A5J9VKL7_9POAL</name>
<organism evidence="2 3">
    <name type="scientific">Eragrostis curvula</name>
    <name type="common">weeping love grass</name>
    <dbReference type="NCBI Taxonomy" id="38414"/>
    <lineage>
        <taxon>Eukaryota</taxon>
        <taxon>Viridiplantae</taxon>
        <taxon>Streptophyta</taxon>
        <taxon>Embryophyta</taxon>
        <taxon>Tracheophyta</taxon>
        <taxon>Spermatophyta</taxon>
        <taxon>Magnoliopsida</taxon>
        <taxon>Liliopsida</taxon>
        <taxon>Poales</taxon>
        <taxon>Poaceae</taxon>
        <taxon>PACMAD clade</taxon>
        <taxon>Chloridoideae</taxon>
        <taxon>Eragrostideae</taxon>
        <taxon>Eragrostidinae</taxon>
        <taxon>Eragrostis</taxon>
    </lineage>
</organism>
<evidence type="ECO:0000313" key="2">
    <source>
        <dbReference type="EMBL" id="TVU35986.1"/>
    </source>
</evidence>
<accession>A0A5J9VKL7</accession>
<protein>
    <submittedName>
        <fullName evidence="2">Uncharacterized protein</fullName>
    </submittedName>
</protein>
<evidence type="ECO:0000313" key="3">
    <source>
        <dbReference type="Proteomes" id="UP000324897"/>
    </source>
</evidence>
<dbReference type="AlphaFoldDB" id="A0A5J9VKL7"/>
<reference evidence="2 3" key="1">
    <citation type="journal article" date="2019" name="Sci. Rep.">
        <title>A high-quality genome of Eragrostis curvula grass provides insights into Poaceae evolution and supports new strategies to enhance forage quality.</title>
        <authorList>
            <person name="Carballo J."/>
            <person name="Santos B.A.C.M."/>
            <person name="Zappacosta D."/>
            <person name="Garbus I."/>
            <person name="Selva J.P."/>
            <person name="Gallo C.A."/>
            <person name="Diaz A."/>
            <person name="Albertini E."/>
            <person name="Caccamo M."/>
            <person name="Echenique V."/>
        </authorList>
    </citation>
    <scope>NUCLEOTIDE SEQUENCE [LARGE SCALE GENOMIC DNA]</scope>
    <source>
        <strain evidence="3">cv. Victoria</strain>
        <tissue evidence="2">Leaf</tissue>
    </source>
</reference>